<organism evidence="4 5">
    <name type="scientific">Amycolatopsis taiwanensis</name>
    <dbReference type="NCBI Taxonomy" id="342230"/>
    <lineage>
        <taxon>Bacteria</taxon>
        <taxon>Bacillati</taxon>
        <taxon>Actinomycetota</taxon>
        <taxon>Actinomycetes</taxon>
        <taxon>Pseudonocardiales</taxon>
        <taxon>Pseudonocardiaceae</taxon>
        <taxon>Amycolatopsis</taxon>
    </lineage>
</organism>
<dbReference type="EMBL" id="BSTI01000002">
    <property type="protein sequence ID" value="GLY64290.1"/>
    <property type="molecule type" value="Genomic_DNA"/>
</dbReference>
<dbReference type="Proteomes" id="UP001165136">
    <property type="component" value="Unassembled WGS sequence"/>
</dbReference>
<dbReference type="SUPFAM" id="SSF53955">
    <property type="entry name" value="Lysozyme-like"/>
    <property type="match status" value="1"/>
</dbReference>
<sequence length="206" mass="21745">MKFGAWGILGIVLVAGACAVAPGDPPAPSSSASAPSTSASGDPLANPDPSRYASQVVNYAREAGINAQLLMAILYNENYKPHDPATERAWQKIKPDAAFGVANMHKATFDETKRSRPFAGRAWDELPDDPGLAIEAAAWYLHDLKTSLPAAHAGFTTDELLALGYNTGPGNMRAFAKGTKPGAAAQSYLDSLHSNWDKAAQALQHS</sequence>
<accession>A0A9W6QWN0</accession>
<name>A0A9W6QWN0_9PSEU</name>
<proteinExistence type="predicted"/>
<dbReference type="PROSITE" id="PS51257">
    <property type="entry name" value="PROKAR_LIPOPROTEIN"/>
    <property type="match status" value="1"/>
</dbReference>
<keyword evidence="2" id="KW-0732">Signal</keyword>
<evidence type="ECO:0000256" key="2">
    <source>
        <dbReference type="SAM" id="SignalP"/>
    </source>
</evidence>
<dbReference type="InterPro" id="IPR023346">
    <property type="entry name" value="Lysozyme-like_dom_sf"/>
</dbReference>
<evidence type="ECO:0000313" key="4">
    <source>
        <dbReference type="EMBL" id="GLY64290.1"/>
    </source>
</evidence>
<reference evidence="4" key="1">
    <citation type="submission" date="2023-03" db="EMBL/GenBank/DDBJ databases">
        <title>Amycolatopsis taiwanensis NBRC 103393.</title>
        <authorList>
            <person name="Ichikawa N."/>
            <person name="Sato H."/>
            <person name="Tonouchi N."/>
        </authorList>
    </citation>
    <scope>NUCLEOTIDE SEQUENCE</scope>
    <source>
        <strain evidence="4">NBRC 103393</strain>
    </source>
</reference>
<feature type="signal peptide" evidence="2">
    <location>
        <begin position="1"/>
        <end position="19"/>
    </location>
</feature>
<dbReference type="AlphaFoldDB" id="A0A9W6QWN0"/>
<gene>
    <name evidence="4" type="ORF">Atai01_09090</name>
</gene>
<protein>
    <recommendedName>
        <fullName evidence="3">Transglycosylase SLT domain-containing protein</fullName>
    </recommendedName>
</protein>
<feature type="chain" id="PRO_5040817493" description="Transglycosylase SLT domain-containing protein" evidence="2">
    <location>
        <begin position="20"/>
        <end position="206"/>
    </location>
</feature>
<dbReference type="Pfam" id="PF01464">
    <property type="entry name" value="SLT"/>
    <property type="match status" value="1"/>
</dbReference>
<dbReference type="InterPro" id="IPR008258">
    <property type="entry name" value="Transglycosylase_SLT_dom_1"/>
</dbReference>
<evidence type="ECO:0000313" key="5">
    <source>
        <dbReference type="Proteomes" id="UP001165136"/>
    </source>
</evidence>
<dbReference type="Gene3D" id="1.10.530.10">
    <property type="match status" value="1"/>
</dbReference>
<comment type="caution">
    <text evidence="4">The sequence shown here is derived from an EMBL/GenBank/DDBJ whole genome shotgun (WGS) entry which is preliminary data.</text>
</comment>
<feature type="region of interest" description="Disordered" evidence="1">
    <location>
        <begin position="24"/>
        <end position="47"/>
    </location>
</feature>
<feature type="compositionally biased region" description="Low complexity" evidence="1">
    <location>
        <begin position="29"/>
        <end position="43"/>
    </location>
</feature>
<feature type="domain" description="Transglycosylase SLT" evidence="3">
    <location>
        <begin position="60"/>
        <end position="177"/>
    </location>
</feature>
<evidence type="ECO:0000256" key="1">
    <source>
        <dbReference type="SAM" id="MobiDB-lite"/>
    </source>
</evidence>
<keyword evidence="5" id="KW-1185">Reference proteome</keyword>
<dbReference type="RefSeq" id="WP_285485977.1">
    <property type="nucleotide sequence ID" value="NZ_BSTI01000002.1"/>
</dbReference>
<evidence type="ECO:0000259" key="3">
    <source>
        <dbReference type="Pfam" id="PF01464"/>
    </source>
</evidence>